<keyword evidence="5" id="KW-1185">Reference proteome</keyword>
<keyword evidence="2" id="KW-1133">Transmembrane helix</keyword>
<sequence>MIKKFRKLSYIIIPLLCIIFISGFDSSEDKVYDNAGLFTQEQILNLNRTIRDYDAKTELDLVIVTVDQNNKSTQQYAEDFYTEHAFGYEHDYGSGVILVIDMDNREAYVSTQGIAIQYLDDAAIQNILDEIFVYLPNGDYYNSARVFLEKTRDYALEYINNPDNSQKIEAWKTEGYTDYAEYYHDFYEEGGKYYVKSNMFTYLKNPFISIGIGAVIALITVLIMMHRSKTRVTVNAYTYMDEGKLSVNRKEDMFIGTTTVTRVIKRSGGGGSGGRGGSFHTGSGGRSFGGGGRGF</sequence>
<feature type="domain" description="TPM" evidence="3">
    <location>
        <begin position="31"/>
        <end position="148"/>
    </location>
</feature>
<name>A0A1M6D8H2_9FIRM</name>
<evidence type="ECO:0000256" key="1">
    <source>
        <dbReference type="SAM" id="MobiDB-lite"/>
    </source>
</evidence>
<proteinExistence type="predicted"/>
<dbReference type="Gene3D" id="3.10.310.50">
    <property type="match status" value="1"/>
</dbReference>
<keyword evidence="2" id="KW-0472">Membrane</keyword>
<dbReference type="RefSeq" id="WP_073992956.1">
    <property type="nucleotide sequence ID" value="NZ_FQYT01000005.1"/>
</dbReference>
<feature type="compositionally biased region" description="Gly residues" evidence="1">
    <location>
        <begin position="267"/>
        <end position="295"/>
    </location>
</feature>
<feature type="transmembrane region" description="Helical" evidence="2">
    <location>
        <begin position="7"/>
        <end position="24"/>
    </location>
</feature>
<feature type="transmembrane region" description="Helical" evidence="2">
    <location>
        <begin position="207"/>
        <end position="225"/>
    </location>
</feature>
<accession>A0A1M6D8H2</accession>
<feature type="region of interest" description="Disordered" evidence="1">
    <location>
        <begin position="266"/>
        <end position="295"/>
    </location>
</feature>
<dbReference type="STRING" id="1122934.SAMN02745691_00691"/>
<evidence type="ECO:0000313" key="5">
    <source>
        <dbReference type="Proteomes" id="UP000184342"/>
    </source>
</evidence>
<dbReference type="Proteomes" id="UP000184342">
    <property type="component" value="Unassembled WGS sequence"/>
</dbReference>
<keyword evidence="2" id="KW-0812">Transmembrane</keyword>
<evidence type="ECO:0000259" key="3">
    <source>
        <dbReference type="Pfam" id="PF04536"/>
    </source>
</evidence>
<dbReference type="EMBL" id="FQYT01000005">
    <property type="protein sequence ID" value="SHI69298.1"/>
    <property type="molecule type" value="Genomic_DNA"/>
</dbReference>
<gene>
    <name evidence="4" type="ORF">SAMN02745691_00691</name>
</gene>
<protein>
    <recommendedName>
        <fullName evidence="3">TPM domain-containing protein</fullName>
    </recommendedName>
</protein>
<evidence type="ECO:0000256" key="2">
    <source>
        <dbReference type="SAM" id="Phobius"/>
    </source>
</evidence>
<reference evidence="4 5" key="1">
    <citation type="submission" date="2016-11" db="EMBL/GenBank/DDBJ databases">
        <authorList>
            <person name="Jaros S."/>
            <person name="Januszkiewicz K."/>
            <person name="Wedrychowicz H."/>
        </authorList>
    </citation>
    <scope>NUCLEOTIDE SEQUENCE [LARGE SCALE GENOMIC DNA]</scope>
    <source>
        <strain evidence="4 5">DSM 15970</strain>
    </source>
</reference>
<dbReference type="OrthoDB" id="9806054at2"/>
<evidence type="ECO:0000313" key="4">
    <source>
        <dbReference type="EMBL" id="SHI69298.1"/>
    </source>
</evidence>
<dbReference type="InterPro" id="IPR007621">
    <property type="entry name" value="TPM_dom"/>
</dbReference>
<organism evidence="4 5">
    <name type="scientific">Parasporobacterium paucivorans DSM 15970</name>
    <dbReference type="NCBI Taxonomy" id="1122934"/>
    <lineage>
        <taxon>Bacteria</taxon>
        <taxon>Bacillati</taxon>
        <taxon>Bacillota</taxon>
        <taxon>Clostridia</taxon>
        <taxon>Lachnospirales</taxon>
        <taxon>Lachnospiraceae</taxon>
        <taxon>Parasporobacterium</taxon>
    </lineage>
</organism>
<dbReference type="AlphaFoldDB" id="A0A1M6D8H2"/>
<dbReference type="Pfam" id="PF04536">
    <property type="entry name" value="TPM_phosphatase"/>
    <property type="match status" value="1"/>
</dbReference>